<dbReference type="EMBL" id="AP018933">
    <property type="protein sequence ID" value="BBG30306.1"/>
    <property type="molecule type" value="Genomic_DNA"/>
</dbReference>
<dbReference type="SUPFAM" id="SSF54373">
    <property type="entry name" value="FAD-linked reductases, C-terminal domain"/>
    <property type="match status" value="1"/>
</dbReference>
<evidence type="ECO:0000256" key="4">
    <source>
        <dbReference type="ARBA" id="ARBA00022827"/>
    </source>
</evidence>
<dbReference type="OrthoDB" id="103324at2"/>
<dbReference type="Pfam" id="PF13450">
    <property type="entry name" value="NAD_binding_8"/>
    <property type="match status" value="1"/>
</dbReference>
<keyword evidence="5" id="KW-0560">Oxidoreductase</keyword>
<dbReference type="Proteomes" id="UP000267342">
    <property type="component" value="Chromosome"/>
</dbReference>
<keyword evidence="4" id="KW-0274">FAD</keyword>
<feature type="domain" description="Glucose-methanol-choline oxidoreductase N-terminal" evidence="6">
    <location>
        <begin position="121"/>
        <end position="292"/>
    </location>
</feature>
<comment type="similarity">
    <text evidence="2">Belongs to the GMC oxidoreductase family.</text>
</comment>
<dbReference type="AlphaFoldDB" id="A0A348HFA4"/>
<accession>A0A348HFA4</accession>
<dbReference type="InterPro" id="IPR051473">
    <property type="entry name" value="P2Ox-like"/>
</dbReference>
<keyword evidence="3" id="KW-0285">Flavoprotein</keyword>
<dbReference type="PANTHER" id="PTHR42784:SF1">
    <property type="entry name" value="PYRANOSE 2-OXIDASE"/>
    <property type="match status" value="1"/>
</dbReference>
<dbReference type="RefSeq" id="WP_027706299.1">
    <property type="nucleotide sequence ID" value="NZ_AP018933.1"/>
</dbReference>
<gene>
    <name evidence="8" type="ORF">ZBT109_1549</name>
</gene>
<evidence type="ECO:0000256" key="5">
    <source>
        <dbReference type="ARBA" id="ARBA00023002"/>
    </source>
</evidence>
<evidence type="ECO:0000256" key="1">
    <source>
        <dbReference type="ARBA" id="ARBA00001974"/>
    </source>
</evidence>
<proteinExistence type="inferred from homology"/>
<dbReference type="InterPro" id="IPR007867">
    <property type="entry name" value="GMC_OxRtase_C"/>
</dbReference>
<protein>
    <submittedName>
        <fullName evidence="8">Choline dehydrogenase and related flavoproteins</fullName>
    </submittedName>
</protein>
<evidence type="ECO:0000256" key="2">
    <source>
        <dbReference type="ARBA" id="ARBA00010790"/>
    </source>
</evidence>
<dbReference type="Gene3D" id="3.50.50.60">
    <property type="entry name" value="FAD/NAD(P)-binding domain"/>
    <property type="match status" value="2"/>
</dbReference>
<comment type="cofactor">
    <cofactor evidence="1">
        <name>FAD</name>
        <dbReference type="ChEBI" id="CHEBI:57692"/>
    </cofactor>
</comment>
<evidence type="ECO:0000259" key="7">
    <source>
        <dbReference type="Pfam" id="PF05199"/>
    </source>
</evidence>
<dbReference type="PANTHER" id="PTHR42784">
    <property type="entry name" value="PYRANOSE 2-OXIDASE"/>
    <property type="match status" value="1"/>
</dbReference>
<dbReference type="SUPFAM" id="SSF51905">
    <property type="entry name" value="FAD/NAD(P)-binding domain"/>
    <property type="match status" value="1"/>
</dbReference>
<keyword evidence="9" id="KW-1185">Reference proteome</keyword>
<dbReference type="GO" id="GO:0050660">
    <property type="term" value="F:flavin adenine dinucleotide binding"/>
    <property type="evidence" value="ECO:0007669"/>
    <property type="project" value="InterPro"/>
</dbReference>
<name>A0A348HFA4_9GAMM</name>
<organism evidence="8 9">
    <name type="scientific">Zymobacter palmae</name>
    <dbReference type="NCBI Taxonomy" id="33074"/>
    <lineage>
        <taxon>Bacteria</taxon>
        <taxon>Pseudomonadati</taxon>
        <taxon>Pseudomonadota</taxon>
        <taxon>Gammaproteobacteria</taxon>
        <taxon>Oceanospirillales</taxon>
        <taxon>Halomonadaceae</taxon>
        <taxon>Zymobacter group</taxon>
        <taxon>Zymobacter</taxon>
    </lineage>
</organism>
<dbReference type="GO" id="GO:0016614">
    <property type="term" value="F:oxidoreductase activity, acting on CH-OH group of donors"/>
    <property type="evidence" value="ECO:0007669"/>
    <property type="project" value="InterPro"/>
</dbReference>
<evidence type="ECO:0000259" key="6">
    <source>
        <dbReference type="Pfam" id="PF00732"/>
    </source>
</evidence>
<dbReference type="STRING" id="1123510.GCA_000620025_01840"/>
<evidence type="ECO:0000256" key="3">
    <source>
        <dbReference type="ARBA" id="ARBA00022630"/>
    </source>
</evidence>
<dbReference type="Pfam" id="PF05199">
    <property type="entry name" value="GMC_oxred_C"/>
    <property type="match status" value="1"/>
</dbReference>
<evidence type="ECO:0000313" key="8">
    <source>
        <dbReference type="EMBL" id="BBG30306.1"/>
    </source>
</evidence>
<reference evidence="8 9" key="1">
    <citation type="submission" date="2018-09" db="EMBL/GenBank/DDBJ databases">
        <title>Zymobacter palmae IAM14233 (=T109) whole genome analysis.</title>
        <authorList>
            <person name="Yanase H."/>
        </authorList>
    </citation>
    <scope>NUCLEOTIDE SEQUENCE [LARGE SCALE GENOMIC DNA]</scope>
    <source>
        <strain evidence="8 9">IAM14233</strain>
    </source>
</reference>
<evidence type="ECO:0000313" key="9">
    <source>
        <dbReference type="Proteomes" id="UP000267342"/>
    </source>
</evidence>
<sequence>MTTIQHIAAYKKPLDAFDVVVVGSGPSGATVARTLAEQGKAVLILEFGGLPSPGAALTPHQATFTKAVTYTEQMDGNPWTACCVGGGMQFYSAITFRYRAADLRASQFLESDMAIDWPIEIQELNEHYAYIEALLGIEHMGDYPLSARATRIAAAMSSLGYHPHPMPLAILPPQHPHGCGYCAACDSRCCPMGAKASVITRSIINDDGLPGSITVLYGCLVKRILQESEGQASGVECYIPFSSQRLRIPVAKVVCCSNAIQSSALLLRSRSSFAPRGIGNEHDLVGRGLSLKVSGYSIGSNRRWLKEADLAAPHRGAPATVYTDDFYQAPDMPTRFGGLIYEVASPVPEENIGHLRIHYLAGDEPWSHNRITLEDKEDEFGIPILRFQYRNTANDEARLAYLTARADEILREAGAVTIRHDRPMHRKGASHLHGTARAGVDPARSVVDPLGKVHGYDNVYVMDASVMNFAGNWNPTHTIMANARRMALALR</sequence>
<dbReference type="KEGG" id="zpl:ZBT109_1549"/>
<feature type="domain" description="Glucose-methanol-choline oxidoreductase C-terminal" evidence="7">
    <location>
        <begin position="365"/>
        <end position="483"/>
    </location>
</feature>
<dbReference type="InterPro" id="IPR000172">
    <property type="entry name" value="GMC_OxRdtase_N"/>
</dbReference>
<dbReference type="Pfam" id="PF00732">
    <property type="entry name" value="GMC_oxred_N"/>
    <property type="match status" value="1"/>
</dbReference>
<dbReference type="InterPro" id="IPR036188">
    <property type="entry name" value="FAD/NAD-bd_sf"/>
</dbReference>